<evidence type="ECO:0000313" key="2">
    <source>
        <dbReference type="Proteomes" id="UP000008743"/>
    </source>
</evidence>
<keyword evidence="2" id="KW-1185">Reference proteome</keyword>
<dbReference type="InParanoid" id="A0A0D2X4G4"/>
<protein>
    <submittedName>
        <fullName evidence="1">Uncharacterized protein</fullName>
    </submittedName>
</protein>
<gene>
    <name evidence="1" type="ORF">CAOG_008975</name>
</gene>
<proteinExistence type="predicted"/>
<sequence>MKRTMTLISWHWLLTTTTTTTTMKRKPMMTMTMMMMVMRSTRPARTWTFPMPILMQTSPILALLHVAAHLFPPPMKCGNYASPKACTKATFSACRSKNSSPKSNSITPSTRHLRLLSCLSSSKSSRCRATRASVRSLLPILQSLVLFRRSTRPPLRPSSSSSRLLLRLRSSAVTTFASSRSRI</sequence>
<dbReference type="AlphaFoldDB" id="A0A0D2X4G4"/>
<accession>A0A0D2X4G4</accession>
<evidence type="ECO:0000313" key="1">
    <source>
        <dbReference type="EMBL" id="KJE96014.1"/>
    </source>
</evidence>
<dbReference type="Proteomes" id="UP000008743">
    <property type="component" value="Unassembled WGS sequence"/>
</dbReference>
<dbReference type="EMBL" id="KE346370">
    <property type="protein sequence ID" value="KJE96014.1"/>
    <property type="molecule type" value="Genomic_DNA"/>
</dbReference>
<name>A0A0D2X4G4_CAPO3</name>
<reference evidence="2" key="1">
    <citation type="submission" date="2011-02" db="EMBL/GenBank/DDBJ databases">
        <title>The Genome Sequence of Capsaspora owczarzaki ATCC 30864.</title>
        <authorList>
            <person name="Russ C."/>
            <person name="Cuomo C."/>
            <person name="Burger G."/>
            <person name="Gray M.W."/>
            <person name="Holland P.W.H."/>
            <person name="King N."/>
            <person name="Lang F.B.F."/>
            <person name="Roger A.J."/>
            <person name="Ruiz-Trillo I."/>
            <person name="Young S.K."/>
            <person name="Zeng Q."/>
            <person name="Gargeya S."/>
            <person name="Alvarado L."/>
            <person name="Berlin A."/>
            <person name="Chapman S.B."/>
            <person name="Chen Z."/>
            <person name="Freedman E."/>
            <person name="Gellesch M."/>
            <person name="Goldberg J."/>
            <person name="Griggs A."/>
            <person name="Gujja S."/>
            <person name="Heilman E."/>
            <person name="Heiman D."/>
            <person name="Howarth C."/>
            <person name="Mehta T."/>
            <person name="Neiman D."/>
            <person name="Pearson M."/>
            <person name="Roberts A."/>
            <person name="Saif S."/>
            <person name="Shea T."/>
            <person name="Shenoy N."/>
            <person name="Sisk P."/>
            <person name="Stolte C."/>
            <person name="Sykes S."/>
            <person name="White J."/>
            <person name="Yandava C."/>
            <person name="Haas B."/>
            <person name="Nusbaum C."/>
            <person name="Birren B."/>
        </authorList>
    </citation>
    <scope>NUCLEOTIDE SEQUENCE</scope>
    <source>
        <strain evidence="2">ATCC 30864</strain>
    </source>
</reference>
<organism evidence="1 2">
    <name type="scientific">Capsaspora owczarzaki (strain ATCC 30864)</name>
    <dbReference type="NCBI Taxonomy" id="595528"/>
    <lineage>
        <taxon>Eukaryota</taxon>
        <taxon>Filasterea</taxon>
        <taxon>Capsaspora</taxon>
    </lineage>
</organism>